<dbReference type="EMBL" id="MHCX01000010">
    <property type="protein sequence ID" value="OGY29986.1"/>
    <property type="molecule type" value="Genomic_DNA"/>
</dbReference>
<proteinExistence type="predicted"/>
<gene>
    <name evidence="1" type="ORF">A3J50_02795</name>
</gene>
<organism evidence="1 2">
    <name type="scientific">Candidatus Woykebacteria bacterium RIFCSPHIGHO2_02_FULL_43_16b</name>
    <dbReference type="NCBI Taxonomy" id="1802601"/>
    <lineage>
        <taxon>Bacteria</taxon>
        <taxon>Candidatus Woykeibacteriota</taxon>
    </lineage>
</organism>
<dbReference type="Proteomes" id="UP000177821">
    <property type="component" value="Unassembled WGS sequence"/>
</dbReference>
<name>A0A1G1WQH5_9BACT</name>
<reference evidence="1 2" key="1">
    <citation type="journal article" date="2016" name="Nat. Commun.">
        <title>Thousands of microbial genomes shed light on interconnected biogeochemical processes in an aquifer system.</title>
        <authorList>
            <person name="Anantharaman K."/>
            <person name="Brown C.T."/>
            <person name="Hug L.A."/>
            <person name="Sharon I."/>
            <person name="Castelle C.J."/>
            <person name="Probst A.J."/>
            <person name="Thomas B.C."/>
            <person name="Singh A."/>
            <person name="Wilkins M.J."/>
            <person name="Karaoz U."/>
            <person name="Brodie E.L."/>
            <person name="Williams K.H."/>
            <person name="Hubbard S.S."/>
            <person name="Banfield J.F."/>
        </authorList>
    </citation>
    <scope>NUCLEOTIDE SEQUENCE [LARGE SCALE GENOMIC DNA]</scope>
</reference>
<dbReference type="AlphaFoldDB" id="A0A1G1WQH5"/>
<accession>A0A1G1WQH5</accession>
<evidence type="ECO:0000313" key="2">
    <source>
        <dbReference type="Proteomes" id="UP000177821"/>
    </source>
</evidence>
<sequence>MRLLVPPKEPLTFSEVLRLFYGSRRVLSPEAASGHTAFTLTGTTEGSRDLSTLTLSVRVGLRAVDPKSKIEDLKMYFNSLFASIKDFGVGGCTYFTIRFSDELFTTSRGSVGSVLVVTLEVEVDPNLPMEWEDFGLPVNIFEHSAFSVDMGMVVGIQNHRTL</sequence>
<evidence type="ECO:0000313" key="1">
    <source>
        <dbReference type="EMBL" id="OGY29986.1"/>
    </source>
</evidence>
<protein>
    <submittedName>
        <fullName evidence="1">Uncharacterized protein</fullName>
    </submittedName>
</protein>
<comment type="caution">
    <text evidence="1">The sequence shown here is derived from an EMBL/GenBank/DDBJ whole genome shotgun (WGS) entry which is preliminary data.</text>
</comment>